<dbReference type="InterPro" id="IPR040122">
    <property type="entry name" value="Importin_beta"/>
</dbReference>
<evidence type="ECO:0000256" key="1">
    <source>
        <dbReference type="ARBA" id="ARBA00004123"/>
    </source>
</evidence>
<organism evidence="9 10">
    <name type="scientific">Araneus ventricosus</name>
    <name type="common">Orbweaver spider</name>
    <name type="synonym">Epeira ventricosa</name>
    <dbReference type="NCBI Taxonomy" id="182803"/>
    <lineage>
        <taxon>Eukaryota</taxon>
        <taxon>Metazoa</taxon>
        <taxon>Ecdysozoa</taxon>
        <taxon>Arthropoda</taxon>
        <taxon>Chelicerata</taxon>
        <taxon>Arachnida</taxon>
        <taxon>Araneae</taxon>
        <taxon>Araneomorphae</taxon>
        <taxon>Entelegynae</taxon>
        <taxon>Araneoidea</taxon>
        <taxon>Araneidae</taxon>
        <taxon>Araneus</taxon>
    </lineage>
</organism>
<accession>A0A4Y2U8N5</accession>
<dbReference type="InterPro" id="IPR001494">
    <property type="entry name" value="Importin-beta_N"/>
</dbReference>
<dbReference type="SUPFAM" id="SSF48371">
    <property type="entry name" value="ARM repeat"/>
    <property type="match status" value="1"/>
</dbReference>
<dbReference type="Pfam" id="PF03810">
    <property type="entry name" value="IBN_N"/>
    <property type="match status" value="1"/>
</dbReference>
<sequence>MAASLETVILKLLQNTTNEGQVQGFREIQDLFKDPSIIISLCQCLTQSQDPHVREYAALLLRRRLLKAKFWKRVPEDVKQGLKQTVLEAYVKDNEKRVRNAIAELVAAIAKHEFSDGKWPELMTLLNQSIRSNNFNDREVGLYTVSVIAKTLGAKLKPNFKGLLSLFQKTLTDTSSVEIPFHTIKALTNMVCSIGTEEMNLFQSLIPNVITVIKLIANDNQVKACECLEIFDELVESEVAVLAPHLKSLIDLCLEIAASNAYGDELRVKAVNIVAYLIRLKKKAVIKQRLAQPILEVIFPLMCNPCPGDNDDDDNDLEEQTLPSAAGQDFLRNSLFLLNHKLHGTQYRHLNFATFQCRIFVNPLFHCFFIHIFRTVWLDESNTIGRVEKNVVFLHTPTAAICISFLLGRPG</sequence>
<keyword evidence="4" id="KW-0963">Cytoplasm</keyword>
<dbReference type="EMBL" id="BGPR01034808">
    <property type="protein sequence ID" value="GBO09355.1"/>
    <property type="molecule type" value="Genomic_DNA"/>
</dbReference>
<name>A0A4Y2U8N5_ARAVE</name>
<dbReference type="AlphaFoldDB" id="A0A4Y2U8N5"/>
<evidence type="ECO:0000313" key="9">
    <source>
        <dbReference type="EMBL" id="GBO09355.1"/>
    </source>
</evidence>
<evidence type="ECO:0000313" key="10">
    <source>
        <dbReference type="Proteomes" id="UP000499080"/>
    </source>
</evidence>
<keyword evidence="6" id="KW-0653">Protein transport</keyword>
<feature type="domain" description="Importin N-terminal" evidence="8">
    <location>
        <begin position="24"/>
        <end position="92"/>
    </location>
</feature>
<dbReference type="PANTHER" id="PTHR10527">
    <property type="entry name" value="IMPORTIN BETA"/>
    <property type="match status" value="1"/>
</dbReference>
<dbReference type="Pfam" id="PF25780">
    <property type="entry name" value="TPR_IPO5"/>
    <property type="match status" value="1"/>
</dbReference>
<protein>
    <submittedName>
        <fullName evidence="9">Importin-4</fullName>
    </submittedName>
</protein>
<evidence type="ECO:0000256" key="2">
    <source>
        <dbReference type="ARBA" id="ARBA00004496"/>
    </source>
</evidence>
<reference evidence="9 10" key="1">
    <citation type="journal article" date="2019" name="Sci. Rep.">
        <title>Orb-weaving spider Araneus ventricosus genome elucidates the spidroin gene catalogue.</title>
        <authorList>
            <person name="Kono N."/>
            <person name="Nakamura H."/>
            <person name="Ohtoshi R."/>
            <person name="Moran D.A.P."/>
            <person name="Shinohara A."/>
            <person name="Yoshida Y."/>
            <person name="Fujiwara M."/>
            <person name="Mori M."/>
            <person name="Tomita M."/>
            <person name="Arakawa K."/>
        </authorList>
    </citation>
    <scope>NUCLEOTIDE SEQUENCE [LARGE SCALE GENOMIC DNA]</scope>
</reference>
<keyword evidence="5" id="KW-0677">Repeat</keyword>
<evidence type="ECO:0000256" key="6">
    <source>
        <dbReference type="ARBA" id="ARBA00022927"/>
    </source>
</evidence>
<gene>
    <name evidence="9" type="primary">IPO4</name>
    <name evidence="9" type="ORF">AVEN_181747_1</name>
</gene>
<evidence type="ECO:0000259" key="8">
    <source>
        <dbReference type="PROSITE" id="PS50166"/>
    </source>
</evidence>
<keyword evidence="3" id="KW-0813">Transport</keyword>
<keyword evidence="7" id="KW-0539">Nucleus</keyword>
<dbReference type="InterPro" id="IPR011989">
    <property type="entry name" value="ARM-like"/>
</dbReference>
<comment type="caution">
    <text evidence="9">The sequence shown here is derived from an EMBL/GenBank/DDBJ whole genome shotgun (WGS) entry which is preliminary data.</text>
</comment>
<evidence type="ECO:0000256" key="3">
    <source>
        <dbReference type="ARBA" id="ARBA00022448"/>
    </source>
</evidence>
<dbReference type="GO" id="GO:0005737">
    <property type="term" value="C:cytoplasm"/>
    <property type="evidence" value="ECO:0007669"/>
    <property type="project" value="UniProtKB-SubCell"/>
</dbReference>
<dbReference type="Proteomes" id="UP000499080">
    <property type="component" value="Unassembled WGS sequence"/>
</dbReference>
<dbReference type="OrthoDB" id="7862313at2759"/>
<dbReference type="InterPro" id="IPR016024">
    <property type="entry name" value="ARM-type_fold"/>
</dbReference>
<dbReference type="PROSITE" id="PS50166">
    <property type="entry name" value="IMPORTIN_B_NT"/>
    <property type="match status" value="1"/>
</dbReference>
<dbReference type="Gene3D" id="1.25.10.10">
    <property type="entry name" value="Leucine-rich Repeat Variant"/>
    <property type="match status" value="1"/>
</dbReference>
<dbReference type="GO" id="GO:0006606">
    <property type="term" value="P:protein import into nucleus"/>
    <property type="evidence" value="ECO:0007669"/>
    <property type="project" value="InterPro"/>
</dbReference>
<evidence type="ECO:0000256" key="5">
    <source>
        <dbReference type="ARBA" id="ARBA00022737"/>
    </source>
</evidence>
<evidence type="ECO:0000256" key="4">
    <source>
        <dbReference type="ARBA" id="ARBA00022490"/>
    </source>
</evidence>
<evidence type="ECO:0000256" key="7">
    <source>
        <dbReference type="ARBA" id="ARBA00023242"/>
    </source>
</evidence>
<proteinExistence type="predicted"/>
<dbReference type="InterPro" id="IPR057672">
    <property type="entry name" value="TPR_IPO4/5"/>
</dbReference>
<keyword evidence="10" id="KW-1185">Reference proteome</keyword>
<comment type="subcellular location">
    <subcellularLocation>
        <location evidence="2">Cytoplasm</location>
    </subcellularLocation>
    <subcellularLocation>
        <location evidence="1">Nucleus</location>
    </subcellularLocation>
</comment>
<dbReference type="GO" id="GO:0031267">
    <property type="term" value="F:small GTPase binding"/>
    <property type="evidence" value="ECO:0007669"/>
    <property type="project" value="InterPro"/>
</dbReference>